<gene>
    <name evidence="2" type="ORF">HYZ11_09250</name>
</gene>
<dbReference type="InterPro" id="IPR021330">
    <property type="entry name" value="DUF2939"/>
</dbReference>
<comment type="caution">
    <text evidence="2">The sequence shown here is derived from an EMBL/GenBank/DDBJ whole genome shotgun (WGS) entry which is preliminary data.</text>
</comment>
<protein>
    <submittedName>
        <fullName evidence="2">DUF2939 domain-containing protein</fullName>
    </submittedName>
</protein>
<dbReference type="Pfam" id="PF11159">
    <property type="entry name" value="DUF2939"/>
    <property type="match status" value="1"/>
</dbReference>
<reference evidence="2" key="1">
    <citation type="submission" date="2020-07" db="EMBL/GenBank/DDBJ databases">
        <title>Huge and variable diversity of episymbiotic CPR bacteria and DPANN archaea in groundwater ecosystems.</title>
        <authorList>
            <person name="He C.Y."/>
            <person name="Keren R."/>
            <person name="Whittaker M."/>
            <person name="Farag I.F."/>
            <person name="Doudna J."/>
            <person name="Cate J.H.D."/>
            <person name="Banfield J.F."/>
        </authorList>
    </citation>
    <scope>NUCLEOTIDE SEQUENCE</scope>
    <source>
        <strain evidence="2">NC_groundwater_763_Ag_S-0.2um_68_21</strain>
    </source>
</reference>
<name>A0A932I1Q5_UNCTE</name>
<feature type="transmembrane region" description="Helical" evidence="1">
    <location>
        <begin position="6"/>
        <end position="30"/>
    </location>
</feature>
<dbReference type="EMBL" id="JACPUR010000019">
    <property type="protein sequence ID" value="MBI3127776.1"/>
    <property type="molecule type" value="Genomic_DNA"/>
</dbReference>
<evidence type="ECO:0000313" key="3">
    <source>
        <dbReference type="Proteomes" id="UP000782312"/>
    </source>
</evidence>
<keyword evidence="1" id="KW-0472">Membrane</keyword>
<organism evidence="2 3">
    <name type="scientific">Tectimicrobiota bacterium</name>
    <dbReference type="NCBI Taxonomy" id="2528274"/>
    <lineage>
        <taxon>Bacteria</taxon>
        <taxon>Pseudomonadati</taxon>
        <taxon>Nitrospinota/Tectimicrobiota group</taxon>
        <taxon>Candidatus Tectimicrobiota</taxon>
    </lineage>
</organism>
<proteinExistence type="predicted"/>
<keyword evidence="1" id="KW-0812">Transmembrane</keyword>
<sequence length="166" mass="18783">MSLRRTVPLLIAGIIFTAAALVYLSPYAAVTRMERAVREKDAAALSRYVNFPALRENLKSQAGAVLGQAEEKGRDDFIAPFLLSLAARLTGLTVDALVTPEGLELWLRHWTPERTEEVEASRRHESPDRFAVRVRERARPGREIVLVLRRDGLVSWRLSEVRLPKR</sequence>
<evidence type="ECO:0000256" key="1">
    <source>
        <dbReference type="SAM" id="Phobius"/>
    </source>
</evidence>
<dbReference type="Proteomes" id="UP000782312">
    <property type="component" value="Unassembled WGS sequence"/>
</dbReference>
<accession>A0A932I1Q5</accession>
<keyword evidence="1" id="KW-1133">Transmembrane helix</keyword>
<evidence type="ECO:0000313" key="2">
    <source>
        <dbReference type="EMBL" id="MBI3127776.1"/>
    </source>
</evidence>
<dbReference type="AlphaFoldDB" id="A0A932I1Q5"/>